<dbReference type="PANTHER" id="PTHR18964">
    <property type="entry name" value="ROK (REPRESSOR, ORF, KINASE) FAMILY"/>
    <property type="match status" value="1"/>
</dbReference>
<dbReference type="Proteomes" id="UP000622475">
    <property type="component" value="Unassembled WGS sequence"/>
</dbReference>
<dbReference type="RefSeq" id="WP_194110229.1">
    <property type="nucleotide sequence ID" value="NZ_JADFFL010000002.1"/>
</dbReference>
<dbReference type="InterPro" id="IPR000600">
    <property type="entry name" value="ROK"/>
</dbReference>
<evidence type="ECO:0000256" key="1">
    <source>
        <dbReference type="ARBA" id="ARBA00006479"/>
    </source>
</evidence>
<name>A0A929KY36_9SPHI</name>
<protein>
    <submittedName>
        <fullName evidence="2">ROK family protein</fullName>
    </submittedName>
</protein>
<reference evidence="2" key="1">
    <citation type="submission" date="2020-10" db="EMBL/GenBank/DDBJ databases">
        <title>Mucilaginibacter mali sp. nov., isolated from rhizosphere soil of apple orchard.</title>
        <authorList>
            <person name="Lee J.-S."/>
            <person name="Kim H.S."/>
            <person name="Kim J.-S."/>
        </authorList>
    </citation>
    <scope>NUCLEOTIDE SEQUENCE</scope>
    <source>
        <strain evidence="2">KCTC 22746</strain>
    </source>
</reference>
<evidence type="ECO:0000313" key="2">
    <source>
        <dbReference type="EMBL" id="MBE9661019.1"/>
    </source>
</evidence>
<dbReference type="Gene3D" id="3.30.420.40">
    <property type="match status" value="2"/>
</dbReference>
<proteinExistence type="inferred from homology"/>
<keyword evidence="3" id="KW-1185">Reference proteome</keyword>
<sequence length="303" mass="32860">MDTITLHPMLNDTLSPATDLVLGVYISGYHITALVVNLADGSVVRPSARRESINSWGTADEIIDACSTVIGDVLQANPGITRIGIAMPGPFDYEQGIAYIKNNKKHGALYGLNVKQLLADKLGIATTDIRMINDAAAFLEGEVFAGVAKGHQRVIGLILGTGLGSAKLANGVAEDAELWESPFLDGIAEDYLSERWFQKRYYALSRINVVDVKELAKFYKKSNTVKNVFKEFANNLALFTANFVRANDPEMIVLSGDTAVKASDYFLPAFKTQLAKLDIEIPVSVSELNSDAVLIGAATCWLK</sequence>
<dbReference type="PANTHER" id="PTHR18964:SF149">
    <property type="entry name" value="BIFUNCTIONAL UDP-N-ACETYLGLUCOSAMINE 2-EPIMERASE_N-ACETYLMANNOSAMINE KINASE"/>
    <property type="match status" value="1"/>
</dbReference>
<comment type="similarity">
    <text evidence="1">Belongs to the ROK (NagC/XylR) family.</text>
</comment>
<organism evidence="2 3">
    <name type="scientific">Mucilaginibacter myungsuensis</name>
    <dbReference type="NCBI Taxonomy" id="649104"/>
    <lineage>
        <taxon>Bacteria</taxon>
        <taxon>Pseudomonadati</taxon>
        <taxon>Bacteroidota</taxon>
        <taxon>Sphingobacteriia</taxon>
        <taxon>Sphingobacteriales</taxon>
        <taxon>Sphingobacteriaceae</taxon>
        <taxon>Mucilaginibacter</taxon>
    </lineage>
</organism>
<dbReference type="Pfam" id="PF00480">
    <property type="entry name" value="ROK"/>
    <property type="match status" value="2"/>
</dbReference>
<dbReference type="InterPro" id="IPR043129">
    <property type="entry name" value="ATPase_NBD"/>
</dbReference>
<dbReference type="EMBL" id="JADFFL010000002">
    <property type="protein sequence ID" value="MBE9661019.1"/>
    <property type="molecule type" value="Genomic_DNA"/>
</dbReference>
<dbReference type="SUPFAM" id="SSF53067">
    <property type="entry name" value="Actin-like ATPase domain"/>
    <property type="match status" value="1"/>
</dbReference>
<dbReference type="CDD" id="cd23763">
    <property type="entry name" value="ASKHA_ATPase_ROK"/>
    <property type="match status" value="1"/>
</dbReference>
<accession>A0A929KY36</accession>
<evidence type="ECO:0000313" key="3">
    <source>
        <dbReference type="Proteomes" id="UP000622475"/>
    </source>
</evidence>
<dbReference type="AlphaFoldDB" id="A0A929KY36"/>
<gene>
    <name evidence="2" type="ORF">IRJ16_03915</name>
</gene>
<comment type="caution">
    <text evidence="2">The sequence shown here is derived from an EMBL/GenBank/DDBJ whole genome shotgun (WGS) entry which is preliminary data.</text>
</comment>